<name>A0A9P5U8T0_9AGAR</name>
<feature type="region of interest" description="Disordered" evidence="7">
    <location>
        <begin position="556"/>
        <end position="604"/>
    </location>
</feature>
<evidence type="ECO:0000256" key="5">
    <source>
        <dbReference type="ARBA" id="ARBA00023163"/>
    </source>
</evidence>
<dbReference type="AlphaFoldDB" id="A0A9P5U8T0"/>
<dbReference type="GO" id="GO:0008270">
    <property type="term" value="F:zinc ion binding"/>
    <property type="evidence" value="ECO:0007669"/>
    <property type="project" value="UniProtKB-KW"/>
</dbReference>
<feature type="compositionally biased region" description="Basic and acidic residues" evidence="7">
    <location>
        <begin position="702"/>
        <end position="711"/>
    </location>
</feature>
<dbReference type="Proteomes" id="UP000772434">
    <property type="component" value="Unassembled WGS sequence"/>
</dbReference>
<evidence type="ECO:0000256" key="4">
    <source>
        <dbReference type="ARBA" id="ARBA00023015"/>
    </source>
</evidence>
<dbReference type="Pfam" id="PF00320">
    <property type="entry name" value="GATA"/>
    <property type="match status" value="1"/>
</dbReference>
<keyword evidence="5" id="KW-0804">Transcription</keyword>
<proteinExistence type="predicted"/>
<dbReference type="CDD" id="cd00202">
    <property type="entry name" value="ZnF_GATA"/>
    <property type="match status" value="1"/>
</dbReference>
<feature type="compositionally biased region" description="Polar residues" evidence="7">
    <location>
        <begin position="311"/>
        <end position="328"/>
    </location>
</feature>
<reference evidence="9" key="1">
    <citation type="submission" date="2020-11" db="EMBL/GenBank/DDBJ databases">
        <authorList>
            <consortium name="DOE Joint Genome Institute"/>
            <person name="Ahrendt S."/>
            <person name="Riley R."/>
            <person name="Andreopoulos W."/>
            <person name="Labutti K."/>
            <person name="Pangilinan J."/>
            <person name="Ruiz-Duenas F.J."/>
            <person name="Barrasa J.M."/>
            <person name="Sanchez-Garcia M."/>
            <person name="Camarero S."/>
            <person name="Miyauchi S."/>
            <person name="Serrano A."/>
            <person name="Linde D."/>
            <person name="Babiker R."/>
            <person name="Drula E."/>
            <person name="Ayuso-Fernandez I."/>
            <person name="Pacheco R."/>
            <person name="Padilla G."/>
            <person name="Ferreira P."/>
            <person name="Barriuso J."/>
            <person name="Kellner H."/>
            <person name="Castanera R."/>
            <person name="Alfaro M."/>
            <person name="Ramirez L."/>
            <person name="Pisabarro A.G."/>
            <person name="Kuo A."/>
            <person name="Tritt A."/>
            <person name="Lipzen A."/>
            <person name="He G."/>
            <person name="Yan M."/>
            <person name="Ng V."/>
            <person name="Cullen D."/>
            <person name="Martin F."/>
            <person name="Rosso M.-N."/>
            <person name="Henrissat B."/>
            <person name="Hibbett D."/>
            <person name="Martinez A.T."/>
            <person name="Grigoriev I.V."/>
        </authorList>
    </citation>
    <scope>NUCLEOTIDE SEQUENCE</scope>
    <source>
        <strain evidence="9">AH 40177</strain>
    </source>
</reference>
<protein>
    <recommendedName>
        <fullName evidence="8">GATA-type domain-containing protein</fullName>
    </recommendedName>
</protein>
<dbReference type="PANTHER" id="PTHR47172:SF24">
    <property type="entry name" value="GATA ZINC FINGER DOMAIN-CONTAINING PROTEIN 14-RELATED"/>
    <property type="match status" value="1"/>
</dbReference>
<organism evidence="9 10">
    <name type="scientific">Rhodocollybia butyracea</name>
    <dbReference type="NCBI Taxonomy" id="206335"/>
    <lineage>
        <taxon>Eukaryota</taxon>
        <taxon>Fungi</taxon>
        <taxon>Dikarya</taxon>
        <taxon>Basidiomycota</taxon>
        <taxon>Agaricomycotina</taxon>
        <taxon>Agaricomycetes</taxon>
        <taxon>Agaricomycetidae</taxon>
        <taxon>Agaricales</taxon>
        <taxon>Marasmiineae</taxon>
        <taxon>Omphalotaceae</taxon>
        <taxon>Rhodocollybia</taxon>
    </lineage>
</organism>
<sequence length="756" mass="81220">MSLFADRVYGDDQPSNSAQIPRSLGAAFSYPANNSSSPQSSLRLPSINQQSCYWALLSADLQFIYLDPILQLHLEDQASHLVGKSLVKFVRSDEQETAQRDLGSVLESKTLNGSITRVHFSTISRIRRVLDHNIPPPSFTSAADTASEFMVADIVINWAAEGLVLCFIHASISASDDEHVKSISSPWCGTPVMTQEQLQSLSRSLLMCSPAPGSSHGRVFQILANTSARPSLLSWPPPQDGSSDEDITDLAKSVDLGGISTSQGKTNCTRRFKALRDLRGTEVESVYIPHGSLIFACHQLQTSPSSSPSSAVHSQTAPSTNTSTSIPHNSTVAFMGYNGSATSYSIPPPAPHQQIYDSQYSLPPLSSATTLPPPNSSYNYSSAQPTVPVSSQYSSYAHWAPPSHQSVQSLRSGFWNHHSSSYENGSSGSPGLPLSGGHHSHGSYARPFSPYGSHTHYSSNNDGHLDGLNEDTPSPTSATSSVTDVVPPPRRRVSPSSRDYREGSGASGGRERHGNRPSGLLKCSSCKTTTSPEWRKGPSGKKELCNACGLRYARSRAKKEGRVASSNGRKRKDKAIKREPSTPPSASSTTSAPSSYSPSGLVPYHSSASPYPSTATLRRVYYDDAGPFSSGNDIYGTSRSVGTSSPSPPAGAAAPAGGYTHYVSDSIVHAPHNTSHHRSSYYGSSIPSPLAVNPPMLQSQSFERDHRDREGLPPTPVSAEPRGASFFEASYERKDAPRGYEREYEREGRARSLVTG</sequence>
<feature type="compositionally biased region" description="Basic and acidic residues" evidence="7">
    <location>
        <begin position="730"/>
        <end position="750"/>
    </location>
</feature>
<feature type="compositionally biased region" description="Low complexity" evidence="7">
    <location>
        <begin position="471"/>
        <end position="485"/>
    </location>
</feature>
<feature type="compositionally biased region" description="Low complexity" evidence="7">
    <location>
        <begin position="584"/>
        <end position="599"/>
    </location>
</feature>
<evidence type="ECO:0000256" key="3">
    <source>
        <dbReference type="ARBA" id="ARBA00022833"/>
    </source>
</evidence>
<keyword evidence="2 6" id="KW-0863">Zinc-finger</keyword>
<dbReference type="PANTHER" id="PTHR47172">
    <property type="entry name" value="OS01G0976800 PROTEIN"/>
    <property type="match status" value="1"/>
</dbReference>
<dbReference type="SUPFAM" id="SSF57716">
    <property type="entry name" value="Glucocorticoid receptor-like (DNA-binding domain)"/>
    <property type="match status" value="1"/>
</dbReference>
<dbReference type="OrthoDB" id="2162994at2759"/>
<accession>A0A9P5U8T0</accession>
<evidence type="ECO:0000256" key="2">
    <source>
        <dbReference type="ARBA" id="ARBA00022771"/>
    </source>
</evidence>
<feature type="compositionally biased region" description="Polar residues" evidence="7">
    <location>
        <begin position="629"/>
        <end position="643"/>
    </location>
</feature>
<keyword evidence="3" id="KW-0862">Zinc</keyword>
<dbReference type="PROSITE" id="PS00344">
    <property type="entry name" value="GATA_ZN_FINGER_1"/>
    <property type="match status" value="1"/>
</dbReference>
<dbReference type="PROSITE" id="PS50114">
    <property type="entry name" value="GATA_ZN_FINGER_2"/>
    <property type="match status" value="1"/>
</dbReference>
<dbReference type="SMART" id="SM00401">
    <property type="entry name" value="ZnF_GATA"/>
    <property type="match status" value="1"/>
</dbReference>
<feature type="domain" description="GATA-type" evidence="8">
    <location>
        <begin position="517"/>
        <end position="571"/>
    </location>
</feature>
<evidence type="ECO:0000313" key="9">
    <source>
        <dbReference type="EMBL" id="KAF9069258.1"/>
    </source>
</evidence>
<evidence type="ECO:0000256" key="1">
    <source>
        <dbReference type="ARBA" id="ARBA00022723"/>
    </source>
</evidence>
<keyword evidence="10" id="KW-1185">Reference proteome</keyword>
<gene>
    <name evidence="9" type="ORF">BDP27DRAFT_1447845</name>
</gene>
<evidence type="ECO:0000259" key="8">
    <source>
        <dbReference type="PROSITE" id="PS50114"/>
    </source>
</evidence>
<dbReference type="GO" id="GO:0043565">
    <property type="term" value="F:sequence-specific DNA binding"/>
    <property type="evidence" value="ECO:0007669"/>
    <property type="project" value="InterPro"/>
</dbReference>
<dbReference type="EMBL" id="JADNRY010000053">
    <property type="protein sequence ID" value="KAF9069258.1"/>
    <property type="molecule type" value="Genomic_DNA"/>
</dbReference>
<evidence type="ECO:0000256" key="6">
    <source>
        <dbReference type="PROSITE-ProRule" id="PRU00094"/>
    </source>
</evidence>
<evidence type="ECO:0000256" key="7">
    <source>
        <dbReference type="SAM" id="MobiDB-lite"/>
    </source>
</evidence>
<dbReference type="InterPro" id="IPR013088">
    <property type="entry name" value="Znf_NHR/GATA"/>
</dbReference>
<evidence type="ECO:0000313" key="10">
    <source>
        <dbReference type="Proteomes" id="UP000772434"/>
    </source>
</evidence>
<feature type="region of interest" description="Disordered" evidence="7">
    <location>
        <begin position="420"/>
        <end position="541"/>
    </location>
</feature>
<dbReference type="Gene3D" id="3.30.50.10">
    <property type="entry name" value="Erythroid Transcription Factor GATA-1, subunit A"/>
    <property type="match status" value="1"/>
</dbReference>
<keyword evidence="1" id="KW-0479">Metal-binding</keyword>
<dbReference type="GO" id="GO:0006355">
    <property type="term" value="P:regulation of DNA-templated transcription"/>
    <property type="evidence" value="ECO:0007669"/>
    <property type="project" value="InterPro"/>
</dbReference>
<feature type="compositionally biased region" description="Low complexity" evidence="7">
    <location>
        <begin position="363"/>
        <end position="382"/>
    </location>
</feature>
<keyword evidence="4" id="KW-0805">Transcription regulation</keyword>
<feature type="compositionally biased region" description="Low complexity" evidence="7">
    <location>
        <begin position="420"/>
        <end position="437"/>
    </location>
</feature>
<feature type="region of interest" description="Disordered" evidence="7">
    <location>
        <begin position="305"/>
        <end position="328"/>
    </location>
</feature>
<feature type="region of interest" description="Disordered" evidence="7">
    <location>
        <begin position="628"/>
        <end position="756"/>
    </location>
</feature>
<comment type="caution">
    <text evidence="9">The sequence shown here is derived from an EMBL/GenBank/DDBJ whole genome shotgun (WGS) entry which is preliminary data.</text>
</comment>
<feature type="region of interest" description="Disordered" evidence="7">
    <location>
        <begin position="363"/>
        <end position="384"/>
    </location>
</feature>
<dbReference type="InterPro" id="IPR000679">
    <property type="entry name" value="Znf_GATA"/>
</dbReference>